<accession>A0A084XU09</accession>
<dbReference type="EMBL" id="JDSS02000053">
    <property type="protein sequence ID" value="KFB65953.1"/>
    <property type="molecule type" value="Genomic_DNA"/>
</dbReference>
<evidence type="ECO:0000313" key="1">
    <source>
        <dbReference type="EMBL" id="KFB65953.1"/>
    </source>
</evidence>
<organism evidence="1 2">
    <name type="scientific">Candidatus Accumulibacter vicinus</name>
    <dbReference type="NCBI Taxonomy" id="2954382"/>
    <lineage>
        <taxon>Bacteria</taxon>
        <taxon>Pseudomonadati</taxon>
        <taxon>Pseudomonadota</taxon>
        <taxon>Betaproteobacteria</taxon>
        <taxon>Candidatus Accumulibacter</taxon>
    </lineage>
</organism>
<reference evidence="1 2" key="1">
    <citation type="submission" date="2014-07" db="EMBL/GenBank/DDBJ databases">
        <title>Expanding our view of genomic diversity in Candidatus Accumulibacter clades.</title>
        <authorList>
            <person name="Skennerton C.T."/>
            <person name="Barr J.J."/>
            <person name="Slater F.R."/>
            <person name="Bond P.L."/>
            <person name="Tyson G.W."/>
        </authorList>
    </citation>
    <scope>NUCLEOTIDE SEQUENCE [LARGE SCALE GENOMIC DNA]</scope>
    <source>
        <strain evidence="2">SK-01</strain>
    </source>
</reference>
<name>A0A084XU09_9PROT</name>
<protein>
    <submittedName>
        <fullName evidence="1">Uncharacterized protein</fullName>
    </submittedName>
</protein>
<comment type="caution">
    <text evidence="1">The sequence shown here is derived from an EMBL/GenBank/DDBJ whole genome shotgun (WGS) entry which is preliminary data.</text>
</comment>
<evidence type="ECO:0000313" key="2">
    <source>
        <dbReference type="Proteomes" id="UP000019812"/>
    </source>
</evidence>
<gene>
    <name evidence="1" type="ORF">CAPSK01_004792</name>
</gene>
<dbReference type="Proteomes" id="UP000019812">
    <property type="component" value="Unassembled WGS sequence"/>
</dbReference>
<dbReference type="AlphaFoldDB" id="A0A084XU09"/>
<sequence length="70" mass="7619">MIFCTRSITSAKSKLAFAEAMPNSRARAMCDSSLAERISAFDGTQPVLRQSPPMRCFSIRVTLAFTAAAM</sequence>
<proteinExistence type="predicted"/>